<comment type="caution">
    <text evidence="1">The sequence shown here is derived from an EMBL/GenBank/DDBJ whole genome shotgun (WGS) entry which is preliminary data.</text>
</comment>
<proteinExistence type="predicted"/>
<organism evidence="1 2">
    <name type="scientific">Stephanodiscus triporus</name>
    <dbReference type="NCBI Taxonomy" id="2934178"/>
    <lineage>
        <taxon>Eukaryota</taxon>
        <taxon>Sar</taxon>
        <taxon>Stramenopiles</taxon>
        <taxon>Ochrophyta</taxon>
        <taxon>Bacillariophyta</taxon>
        <taxon>Coscinodiscophyceae</taxon>
        <taxon>Thalassiosirophycidae</taxon>
        <taxon>Stephanodiscales</taxon>
        <taxon>Stephanodiscaceae</taxon>
        <taxon>Stephanodiscus</taxon>
    </lineage>
</organism>
<protein>
    <submittedName>
        <fullName evidence="1">Uncharacterized protein</fullName>
    </submittedName>
</protein>
<accession>A0ABD3Q1I5</accession>
<dbReference type="AlphaFoldDB" id="A0ABD3Q1I5"/>
<evidence type="ECO:0000313" key="1">
    <source>
        <dbReference type="EMBL" id="KAL3793739.1"/>
    </source>
</evidence>
<dbReference type="EMBL" id="JALLAZ020000504">
    <property type="protein sequence ID" value="KAL3793739.1"/>
    <property type="molecule type" value="Genomic_DNA"/>
</dbReference>
<reference evidence="1 2" key="1">
    <citation type="submission" date="2024-10" db="EMBL/GenBank/DDBJ databases">
        <title>Updated reference genomes for cyclostephanoid diatoms.</title>
        <authorList>
            <person name="Roberts W.R."/>
            <person name="Alverson A.J."/>
        </authorList>
    </citation>
    <scope>NUCLEOTIDE SEQUENCE [LARGE SCALE GENOMIC DNA]</scope>
    <source>
        <strain evidence="1 2">AJA276-08</strain>
    </source>
</reference>
<name>A0ABD3Q1I5_9STRA</name>
<evidence type="ECO:0000313" key="2">
    <source>
        <dbReference type="Proteomes" id="UP001530315"/>
    </source>
</evidence>
<gene>
    <name evidence="1" type="ORF">ACHAW5_008531</name>
</gene>
<sequence>MVGATAERRRRFLTCPWSAAGIRCTPSREKEGRFAAERAALEEAVLLRCFFARCNKRLA</sequence>
<keyword evidence="2" id="KW-1185">Reference proteome</keyword>
<dbReference type="Proteomes" id="UP001530315">
    <property type="component" value="Unassembled WGS sequence"/>
</dbReference>